<organism evidence="2 3">
    <name type="scientific">Streptomyces rubiginosohelvolus</name>
    <dbReference type="NCBI Taxonomy" id="67362"/>
    <lineage>
        <taxon>Bacteria</taxon>
        <taxon>Bacillati</taxon>
        <taxon>Actinomycetota</taxon>
        <taxon>Actinomycetes</taxon>
        <taxon>Kitasatosporales</taxon>
        <taxon>Streptomycetaceae</taxon>
        <taxon>Streptomyces</taxon>
    </lineage>
</organism>
<evidence type="ECO:0000313" key="3">
    <source>
        <dbReference type="Proteomes" id="UP001598352"/>
    </source>
</evidence>
<feature type="transmembrane region" description="Helical" evidence="1">
    <location>
        <begin position="19"/>
        <end position="39"/>
    </location>
</feature>
<keyword evidence="1" id="KW-1133">Transmembrane helix</keyword>
<protein>
    <submittedName>
        <fullName evidence="2">Uncharacterized protein</fullName>
    </submittedName>
</protein>
<keyword evidence="1" id="KW-0472">Membrane</keyword>
<name>A0ABW6ESU5_9ACTN</name>
<accession>A0ABW6ESU5</accession>
<keyword evidence="3" id="KW-1185">Reference proteome</keyword>
<dbReference type="Proteomes" id="UP001598352">
    <property type="component" value="Unassembled WGS sequence"/>
</dbReference>
<evidence type="ECO:0000256" key="1">
    <source>
        <dbReference type="SAM" id="Phobius"/>
    </source>
</evidence>
<comment type="caution">
    <text evidence="2">The sequence shown here is derived from an EMBL/GenBank/DDBJ whole genome shotgun (WGS) entry which is preliminary data.</text>
</comment>
<sequence>MWAVLEQAAVAAPDTFMKVFVVCFVTVVLAFLVALAIALRNTPAGQRPEIIRALAEYMPFWRKKR</sequence>
<reference evidence="2 3" key="1">
    <citation type="submission" date="2024-09" db="EMBL/GenBank/DDBJ databases">
        <title>The Natural Products Discovery Center: Release of the First 8490 Sequenced Strains for Exploring Actinobacteria Biosynthetic Diversity.</title>
        <authorList>
            <person name="Kalkreuter E."/>
            <person name="Kautsar S.A."/>
            <person name="Yang D."/>
            <person name="Bader C.D."/>
            <person name="Teijaro C.N."/>
            <person name="Fluegel L."/>
            <person name="Davis C.M."/>
            <person name="Simpson J.R."/>
            <person name="Lauterbach L."/>
            <person name="Steele A.D."/>
            <person name="Gui C."/>
            <person name="Meng S."/>
            <person name="Li G."/>
            <person name="Viehrig K."/>
            <person name="Ye F."/>
            <person name="Su P."/>
            <person name="Kiefer A.F."/>
            <person name="Nichols A."/>
            <person name="Cepeda A.J."/>
            <person name="Yan W."/>
            <person name="Fan B."/>
            <person name="Jiang Y."/>
            <person name="Adhikari A."/>
            <person name="Zheng C.-J."/>
            <person name="Schuster L."/>
            <person name="Cowan T.M."/>
            <person name="Smanski M.J."/>
            <person name="Chevrette M.G."/>
            <person name="De Carvalho L.P.S."/>
            <person name="Shen B."/>
        </authorList>
    </citation>
    <scope>NUCLEOTIDE SEQUENCE [LARGE SCALE GENOMIC DNA]</scope>
    <source>
        <strain evidence="2 3">NPDC058428</strain>
    </source>
</reference>
<proteinExistence type="predicted"/>
<dbReference type="RefSeq" id="WP_382762094.1">
    <property type="nucleotide sequence ID" value="NZ_JBHXKZ010000001.1"/>
</dbReference>
<dbReference type="EMBL" id="JBHXKZ010000001">
    <property type="protein sequence ID" value="MFD4821389.1"/>
    <property type="molecule type" value="Genomic_DNA"/>
</dbReference>
<gene>
    <name evidence="2" type="ORF">ACFWOQ_02335</name>
</gene>
<keyword evidence="1" id="KW-0812">Transmembrane</keyword>
<evidence type="ECO:0000313" key="2">
    <source>
        <dbReference type="EMBL" id="MFD4821389.1"/>
    </source>
</evidence>